<accession>A0A225VCZ2</accession>
<gene>
    <name evidence="1" type="ORF">PHMEG_00025563</name>
</gene>
<feature type="non-terminal residue" evidence="1">
    <location>
        <position position="1"/>
    </location>
</feature>
<proteinExistence type="predicted"/>
<name>A0A225VCZ2_9STRA</name>
<sequence length="82" mass="8936">PSLLTMSTSAPETRRNSTTSKLPFWTAYINAVQPSLSLTSILTSLWLRNLMTSKFPFLLACISAVCPSLSTALTPAPLSTRY</sequence>
<evidence type="ECO:0000313" key="2">
    <source>
        <dbReference type="Proteomes" id="UP000198211"/>
    </source>
</evidence>
<comment type="caution">
    <text evidence="1">The sequence shown here is derived from an EMBL/GenBank/DDBJ whole genome shotgun (WGS) entry which is preliminary data.</text>
</comment>
<dbReference type="Proteomes" id="UP000198211">
    <property type="component" value="Unassembled WGS sequence"/>
</dbReference>
<dbReference type="AlphaFoldDB" id="A0A225VCZ2"/>
<dbReference type="EMBL" id="NBNE01005921">
    <property type="protein sequence ID" value="OWZ02809.1"/>
    <property type="molecule type" value="Genomic_DNA"/>
</dbReference>
<keyword evidence="2" id="KW-1185">Reference proteome</keyword>
<evidence type="ECO:0000313" key="1">
    <source>
        <dbReference type="EMBL" id="OWZ02809.1"/>
    </source>
</evidence>
<reference evidence="2" key="1">
    <citation type="submission" date="2017-03" db="EMBL/GenBank/DDBJ databases">
        <title>Phytopthora megakarya and P. palmivora, two closely related causual agents of cacao black pod achieved similar genome size and gene model numbers by different mechanisms.</title>
        <authorList>
            <person name="Ali S."/>
            <person name="Shao J."/>
            <person name="Larry D.J."/>
            <person name="Kronmiller B."/>
            <person name="Shen D."/>
            <person name="Strem M.D."/>
            <person name="Melnick R.L."/>
            <person name="Guiltinan M.J."/>
            <person name="Tyler B.M."/>
            <person name="Meinhardt L.W."/>
            <person name="Bailey B.A."/>
        </authorList>
    </citation>
    <scope>NUCLEOTIDE SEQUENCE [LARGE SCALE GENOMIC DNA]</scope>
    <source>
        <strain evidence="2">zdho120</strain>
    </source>
</reference>
<organism evidence="1 2">
    <name type="scientific">Phytophthora megakarya</name>
    <dbReference type="NCBI Taxonomy" id="4795"/>
    <lineage>
        <taxon>Eukaryota</taxon>
        <taxon>Sar</taxon>
        <taxon>Stramenopiles</taxon>
        <taxon>Oomycota</taxon>
        <taxon>Peronosporomycetes</taxon>
        <taxon>Peronosporales</taxon>
        <taxon>Peronosporaceae</taxon>
        <taxon>Phytophthora</taxon>
    </lineage>
</organism>
<protein>
    <submittedName>
        <fullName evidence="1">Uncharacterized protein</fullName>
    </submittedName>
</protein>